<dbReference type="InterPro" id="IPR013783">
    <property type="entry name" value="Ig-like_fold"/>
</dbReference>
<dbReference type="InterPro" id="IPR019800">
    <property type="entry name" value="Glyco_hydro_3_AS"/>
</dbReference>
<sequence length="822" mass="88711">MHKALLFAALVSAGALAAAEPAALPYQDSSLAVDQRVDDLLGRMTLEEKVAQLQTVWQQRRTLEDKQLRFVADAAAKLIPHGIGHIGRPSEFKTPQQTAEFNNALQRWLKQHTRLGIPALMHEEALHGYAAFDASSLPQAIALASSWSPQIMHDVYALAAKEMRATGAHWALTPILDIARDPRWGRIEETMGEDPYLMSALGVAAVQGFQGNAGKDGVFAEDKVVATLKHLTGHGQPQAGVNIAPAQIGPRELHEVFLPPFEAAVKLAHAGSIMASYNEIDGIPSHVNQPLLQGVVREQWGFNGVIVSDYFAIEELNSRHQLYNSDAQAAKAALLAGVDMETPDPDAFLHLQALVEGGELAETAIDQAVQRVLRLKFRLGLFENPYVDAAVADAKVGADASQRFARDVAEKSLVLLKNDGTLPLNAGKINKLAVIGPHADETLLGGYSSIPRQTVSIYQGLKQKLQGKAEVVFARGTLLTKPLPAAPASSAEQVFALADVRQRSKQAGTFSMQRWNHDDIALAIDQDRQGLLDEAVTLAKSADAVVLVLGENEGLSREAWADKHLGDRTSLQLVGNQLQLANALLATGKPVVLVLQNGRPLALGELAQTMPAIIESWYLGQETGSAVANVLFGDVNPSGKLPLTFPRSAGHIPSYYNHKASAKRGYLFDDISPLYPFGHGLSYTSFSYSDLKIDASQAKANGEVRISLTVRNSGQRDGTEVVQLYINDPVASVTRPVQQLKGFARLALKRGEQARVSFTLPVNLLAFFDQAMRWVVEPGEISVQLGSSSADIRLQGSFSIGGALTEVSDNKAYLSQVSVTAR</sequence>
<evidence type="ECO:0000259" key="7">
    <source>
        <dbReference type="SMART" id="SM01217"/>
    </source>
</evidence>
<feature type="domain" description="Fibronectin type III-like" evidence="7">
    <location>
        <begin position="720"/>
        <end position="789"/>
    </location>
</feature>
<dbReference type="SUPFAM" id="SSF52279">
    <property type="entry name" value="Beta-D-glucan exohydrolase, C-terminal domain"/>
    <property type="match status" value="1"/>
</dbReference>
<dbReference type="PANTHER" id="PTHR42721:SF3">
    <property type="entry name" value="BETA-D-XYLOSIDASE 5-RELATED"/>
    <property type="match status" value="1"/>
</dbReference>
<dbReference type="InterPro" id="IPR017853">
    <property type="entry name" value="GH"/>
</dbReference>
<dbReference type="InterPro" id="IPR001764">
    <property type="entry name" value="Glyco_hydro_3_N"/>
</dbReference>
<dbReference type="Pfam" id="PF14310">
    <property type="entry name" value="Fn3-like"/>
    <property type="match status" value="1"/>
</dbReference>
<dbReference type="SUPFAM" id="SSF51445">
    <property type="entry name" value="(Trans)glycosidases"/>
    <property type="match status" value="1"/>
</dbReference>
<evidence type="ECO:0000313" key="9">
    <source>
        <dbReference type="Proteomes" id="UP001501169"/>
    </source>
</evidence>
<proteinExistence type="inferred from homology"/>
<evidence type="ECO:0000256" key="6">
    <source>
        <dbReference type="SAM" id="SignalP"/>
    </source>
</evidence>
<comment type="similarity">
    <text evidence="1 5">Belongs to the glycosyl hydrolase 3 family.</text>
</comment>
<name>A0ABP3P8A3_9GAMM</name>
<evidence type="ECO:0000256" key="5">
    <source>
        <dbReference type="RuleBase" id="RU361161"/>
    </source>
</evidence>
<dbReference type="PROSITE" id="PS00775">
    <property type="entry name" value="GLYCOSYL_HYDROL_F3"/>
    <property type="match status" value="1"/>
</dbReference>
<dbReference type="Gene3D" id="3.20.20.300">
    <property type="entry name" value="Glycoside hydrolase, family 3, N-terminal domain"/>
    <property type="match status" value="1"/>
</dbReference>
<dbReference type="InterPro" id="IPR002772">
    <property type="entry name" value="Glyco_hydro_3_C"/>
</dbReference>
<reference evidence="9" key="1">
    <citation type="journal article" date="2019" name="Int. J. Syst. Evol. Microbiol.">
        <title>The Global Catalogue of Microorganisms (GCM) 10K type strain sequencing project: providing services to taxonomists for standard genome sequencing and annotation.</title>
        <authorList>
            <consortium name="The Broad Institute Genomics Platform"/>
            <consortium name="The Broad Institute Genome Sequencing Center for Infectious Disease"/>
            <person name="Wu L."/>
            <person name="Ma J."/>
        </authorList>
    </citation>
    <scope>NUCLEOTIDE SEQUENCE [LARGE SCALE GENOMIC DNA]</scope>
    <source>
        <strain evidence="9">JCM 14331</strain>
    </source>
</reference>
<dbReference type="RefSeq" id="WP_226767850.1">
    <property type="nucleotide sequence ID" value="NZ_BAAAEO010000005.1"/>
</dbReference>
<keyword evidence="3 5" id="KW-0378">Hydrolase</keyword>
<dbReference type="InterPro" id="IPR036881">
    <property type="entry name" value="Glyco_hydro_3_C_sf"/>
</dbReference>
<feature type="chain" id="PRO_5046335080" evidence="6">
    <location>
        <begin position="18"/>
        <end position="822"/>
    </location>
</feature>
<keyword evidence="2 6" id="KW-0732">Signal</keyword>
<organism evidence="8 9">
    <name type="scientific">Rheinheimera aquimaris</name>
    <dbReference type="NCBI Taxonomy" id="412437"/>
    <lineage>
        <taxon>Bacteria</taxon>
        <taxon>Pseudomonadati</taxon>
        <taxon>Pseudomonadota</taxon>
        <taxon>Gammaproteobacteria</taxon>
        <taxon>Chromatiales</taxon>
        <taxon>Chromatiaceae</taxon>
        <taxon>Rheinheimera</taxon>
    </lineage>
</organism>
<dbReference type="Gene3D" id="2.60.40.10">
    <property type="entry name" value="Immunoglobulins"/>
    <property type="match status" value="1"/>
</dbReference>
<evidence type="ECO:0000256" key="4">
    <source>
        <dbReference type="ARBA" id="ARBA00023295"/>
    </source>
</evidence>
<evidence type="ECO:0000256" key="3">
    <source>
        <dbReference type="ARBA" id="ARBA00022801"/>
    </source>
</evidence>
<dbReference type="Pfam" id="PF00933">
    <property type="entry name" value="Glyco_hydro_3"/>
    <property type="match status" value="1"/>
</dbReference>
<dbReference type="InterPro" id="IPR036962">
    <property type="entry name" value="Glyco_hydro_3_N_sf"/>
</dbReference>
<dbReference type="Pfam" id="PF01915">
    <property type="entry name" value="Glyco_hydro_3_C"/>
    <property type="match status" value="1"/>
</dbReference>
<keyword evidence="9" id="KW-1185">Reference proteome</keyword>
<evidence type="ECO:0000256" key="1">
    <source>
        <dbReference type="ARBA" id="ARBA00005336"/>
    </source>
</evidence>
<dbReference type="GO" id="GO:0016787">
    <property type="term" value="F:hydrolase activity"/>
    <property type="evidence" value="ECO:0007669"/>
    <property type="project" value="UniProtKB-KW"/>
</dbReference>
<evidence type="ECO:0000313" key="8">
    <source>
        <dbReference type="EMBL" id="GAA0561999.1"/>
    </source>
</evidence>
<comment type="caution">
    <text evidence="8">The sequence shown here is derived from an EMBL/GenBank/DDBJ whole genome shotgun (WGS) entry which is preliminary data.</text>
</comment>
<dbReference type="EMBL" id="BAAAEO010000005">
    <property type="protein sequence ID" value="GAA0561999.1"/>
    <property type="molecule type" value="Genomic_DNA"/>
</dbReference>
<gene>
    <name evidence="8" type="ORF">GCM10009098_32670</name>
</gene>
<dbReference type="PANTHER" id="PTHR42721">
    <property type="entry name" value="SUGAR HYDROLASE-RELATED"/>
    <property type="match status" value="1"/>
</dbReference>
<dbReference type="Proteomes" id="UP001501169">
    <property type="component" value="Unassembled WGS sequence"/>
</dbReference>
<dbReference type="InterPro" id="IPR026891">
    <property type="entry name" value="Fn3-like"/>
</dbReference>
<keyword evidence="4 5" id="KW-0326">Glycosidase</keyword>
<accession>A0ABP3P8A3</accession>
<dbReference type="Gene3D" id="3.40.50.1700">
    <property type="entry name" value="Glycoside hydrolase family 3 C-terminal domain"/>
    <property type="match status" value="1"/>
</dbReference>
<dbReference type="PRINTS" id="PR00133">
    <property type="entry name" value="GLHYDRLASE3"/>
</dbReference>
<feature type="signal peptide" evidence="6">
    <location>
        <begin position="1"/>
        <end position="17"/>
    </location>
</feature>
<dbReference type="InterPro" id="IPR044993">
    <property type="entry name" value="BXL"/>
</dbReference>
<evidence type="ECO:0000256" key="2">
    <source>
        <dbReference type="ARBA" id="ARBA00022729"/>
    </source>
</evidence>
<protein>
    <submittedName>
        <fullName evidence="8">Glycoside hydrolase family 3 N-terminal domain-containing protein</fullName>
    </submittedName>
</protein>
<dbReference type="SMART" id="SM01217">
    <property type="entry name" value="Fn3_like"/>
    <property type="match status" value="1"/>
</dbReference>